<dbReference type="SUPFAM" id="SSF54719">
    <property type="entry name" value="Fe,Mn superoxide dismutase (SOD), C-terminal domain"/>
    <property type="match status" value="1"/>
</dbReference>
<protein>
    <recommendedName>
        <fullName evidence="2 8">Superoxide dismutase</fullName>
        <ecNumber evidence="2 8">1.15.1.1</ecNumber>
    </recommendedName>
</protein>
<keyword evidence="3 7" id="KW-0479">Metal-binding</keyword>
<evidence type="ECO:0000256" key="8">
    <source>
        <dbReference type="RuleBase" id="RU000414"/>
    </source>
</evidence>
<dbReference type="EMBL" id="MBFR01000135">
    <property type="protein sequence ID" value="PVU93207.1"/>
    <property type="molecule type" value="Genomic_DNA"/>
</dbReference>
<comment type="similarity">
    <text evidence="1 8">Belongs to the iron/manganese superoxide dismutase family.</text>
</comment>
<evidence type="ECO:0000256" key="2">
    <source>
        <dbReference type="ARBA" id="ARBA00012682"/>
    </source>
</evidence>
<evidence type="ECO:0000256" key="4">
    <source>
        <dbReference type="ARBA" id="ARBA00022862"/>
    </source>
</evidence>
<dbReference type="Gene3D" id="1.10.287.990">
    <property type="entry name" value="Fe,Mn superoxide dismutase (SOD) domain"/>
    <property type="match status" value="1"/>
</dbReference>
<dbReference type="GO" id="GO:0004784">
    <property type="term" value="F:superoxide dismutase activity"/>
    <property type="evidence" value="ECO:0007669"/>
    <property type="project" value="UniProtKB-EC"/>
</dbReference>
<feature type="binding site" evidence="7">
    <location>
        <position position="204"/>
    </location>
    <ligand>
        <name>Mn(2+)</name>
        <dbReference type="ChEBI" id="CHEBI:29035"/>
    </ligand>
</feature>
<keyword evidence="5 8" id="KW-0560">Oxidoreductase</keyword>
<dbReference type="PIRSF" id="PIRSF000349">
    <property type="entry name" value="SODismutase"/>
    <property type="match status" value="1"/>
</dbReference>
<evidence type="ECO:0000256" key="7">
    <source>
        <dbReference type="PIRSR" id="PIRSR000349-1"/>
    </source>
</evidence>
<dbReference type="InterPro" id="IPR036324">
    <property type="entry name" value="Mn/Fe_SOD_N_sf"/>
</dbReference>
<evidence type="ECO:0000259" key="9">
    <source>
        <dbReference type="Pfam" id="PF00081"/>
    </source>
</evidence>
<proteinExistence type="inferred from homology"/>
<evidence type="ECO:0000259" key="10">
    <source>
        <dbReference type="Pfam" id="PF02777"/>
    </source>
</evidence>
<feature type="domain" description="Manganese/iron superoxide dismutase N-terminal" evidence="9">
    <location>
        <begin position="40"/>
        <end position="119"/>
    </location>
</feature>
<evidence type="ECO:0000313" key="12">
    <source>
        <dbReference type="Proteomes" id="UP000245383"/>
    </source>
</evidence>
<keyword evidence="12" id="KW-1185">Reference proteome</keyword>
<reference evidence="11 12" key="1">
    <citation type="journal article" date="2018" name="MBio">
        <title>Comparative Genomics Reveals the Core Gene Toolbox for the Fungus-Insect Symbiosis.</title>
        <authorList>
            <person name="Wang Y."/>
            <person name="Stata M."/>
            <person name="Wang W."/>
            <person name="Stajich J.E."/>
            <person name="White M.M."/>
            <person name="Moncalvo J.M."/>
        </authorList>
    </citation>
    <scope>NUCLEOTIDE SEQUENCE [LARGE SCALE GENOMIC DNA]</scope>
    <source>
        <strain evidence="11 12">SWE-8-4</strain>
    </source>
</reference>
<dbReference type="InterPro" id="IPR050265">
    <property type="entry name" value="Fe/Mn_Superoxide_Dismutase"/>
</dbReference>
<sequence length="242" mass="27224">MLFSPAKFSVAQACSQLSRNFFNKNITSGYKAAGAGIRLKHTLPEFHVEFSAFAPVWSEEIVKNHYTGNHALYVKNLNDTETKLQDAISSGKTVEAGNLHRNLRFNSGGHVNHSRLWKFITPVCNGGGKVIDGSLKKQIESIWGTVENMMLALNNTTATIQGSGWGWLAVNKQTLNLELITTPNQDTPEYYGYLHLFGIDAWEHAFYLDYKTAKAAYFKNIWQIANWKQIQKNYDIAMATKA</sequence>
<comment type="catalytic activity">
    <reaction evidence="6 8">
        <text>2 superoxide + 2 H(+) = H2O2 + O2</text>
        <dbReference type="Rhea" id="RHEA:20696"/>
        <dbReference type="ChEBI" id="CHEBI:15378"/>
        <dbReference type="ChEBI" id="CHEBI:15379"/>
        <dbReference type="ChEBI" id="CHEBI:16240"/>
        <dbReference type="ChEBI" id="CHEBI:18421"/>
        <dbReference type="EC" id="1.15.1.1"/>
    </reaction>
</comment>
<dbReference type="GO" id="GO:0030145">
    <property type="term" value="F:manganese ion binding"/>
    <property type="evidence" value="ECO:0007669"/>
    <property type="project" value="TreeGrafter"/>
</dbReference>
<dbReference type="EC" id="1.15.1.1" evidence="2 8"/>
<dbReference type="InterPro" id="IPR019833">
    <property type="entry name" value="Mn/Fe_SOD_BS"/>
</dbReference>
<dbReference type="InterPro" id="IPR001189">
    <property type="entry name" value="Mn/Fe_SOD"/>
</dbReference>
<feature type="binding site" evidence="7">
    <location>
        <position position="65"/>
    </location>
    <ligand>
        <name>Mn(2+)</name>
        <dbReference type="ChEBI" id="CHEBI:29035"/>
    </ligand>
</feature>
<accession>A0A2T9YLJ0</accession>
<comment type="caution">
    <text evidence="11">The sequence shown here is derived from an EMBL/GenBank/DDBJ whole genome shotgun (WGS) entry which is preliminary data.</text>
</comment>
<dbReference type="PANTHER" id="PTHR11404:SF6">
    <property type="entry name" value="SUPEROXIDE DISMUTASE [MN], MITOCHONDRIAL"/>
    <property type="match status" value="1"/>
</dbReference>
<evidence type="ECO:0000313" key="11">
    <source>
        <dbReference type="EMBL" id="PVU93207.1"/>
    </source>
</evidence>
<dbReference type="PANTHER" id="PTHR11404">
    <property type="entry name" value="SUPEROXIDE DISMUTASE 2"/>
    <property type="match status" value="1"/>
</dbReference>
<feature type="domain" description="Manganese/iron superoxide dismutase C-terminal" evidence="10">
    <location>
        <begin position="133"/>
        <end position="233"/>
    </location>
</feature>
<dbReference type="GO" id="GO:0005739">
    <property type="term" value="C:mitochondrion"/>
    <property type="evidence" value="ECO:0007669"/>
    <property type="project" value="TreeGrafter"/>
</dbReference>
<name>A0A2T9YLJ0_9FUNG</name>
<evidence type="ECO:0000256" key="3">
    <source>
        <dbReference type="ARBA" id="ARBA00022723"/>
    </source>
</evidence>
<dbReference type="STRING" id="133385.A0A2T9YLJ0"/>
<dbReference type="AlphaFoldDB" id="A0A2T9YLJ0"/>
<comment type="function">
    <text evidence="8">Destroys radicals which are normally produced within the cells and which are toxic to biological systems.</text>
</comment>
<dbReference type="PRINTS" id="PR01703">
    <property type="entry name" value="MNSODISMTASE"/>
</dbReference>
<dbReference type="OrthoDB" id="239262at2759"/>
<keyword evidence="4" id="KW-0049">Antioxidant</keyword>
<evidence type="ECO:0000256" key="6">
    <source>
        <dbReference type="ARBA" id="ARBA00049204"/>
    </source>
</evidence>
<organism evidence="11 12">
    <name type="scientific">Smittium simulii</name>
    <dbReference type="NCBI Taxonomy" id="133385"/>
    <lineage>
        <taxon>Eukaryota</taxon>
        <taxon>Fungi</taxon>
        <taxon>Fungi incertae sedis</taxon>
        <taxon>Zoopagomycota</taxon>
        <taxon>Kickxellomycotina</taxon>
        <taxon>Harpellomycetes</taxon>
        <taxon>Harpellales</taxon>
        <taxon>Legeriomycetaceae</taxon>
        <taxon>Smittium</taxon>
    </lineage>
</organism>
<evidence type="ECO:0000256" key="1">
    <source>
        <dbReference type="ARBA" id="ARBA00008714"/>
    </source>
</evidence>
<gene>
    <name evidence="11" type="ORF">BB561_003410</name>
</gene>
<dbReference type="InterPro" id="IPR019831">
    <property type="entry name" value="Mn/Fe_SOD_N"/>
</dbReference>
<dbReference type="Gene3D" id="3.55.40.20">
    <property type="entry name" value="Iron/manganese superoxide dismutase, C-terminal domain"/>
    <property type="match status" value="1"/>
</dbReference>
<dbReference type="Proteomes" id="UP000245383">
    <property type="component" value="Unassembled WGS sequence"/>
</dbReference>
<dbReference type="Pfam" id="PF02777">
    <property type="entry name" value="Sod_Fe_C"/>
    <property type="match status" value="1"/>
</dbReference>
<dbReference type="InterPro" id="IPR036314">
    <property type="entry name" value="SOD_C_sf"/>
</dbReference>
<feature type="binding site" evidence="7">
    <location>
        <position position="200"/>
    </location>
    <ligand>
        <name>Mn(2+)</name>
        <dbReference type="ChEBI" id="CHEBI:29035"/>
    </ligand>
</feature>
<dbReference type="Pfam" id="PF00081">
    <property type="entry name" value="Sod_Fe_N"/>
    <property type="match status" value="1"/>
</dbReference>
<dbReference type="InterPro" id="IPR019832">
    <property type="entry name" value="Mn/Fe_SOD_C"/>
</dbReference>
<dbReference type="SUPFAM" id="SSF46609">
    <property type="entry name" value="Fe,Mn superoxide dismutase (SOD), N-terminal domain"/>
    <property type="match status" value="1"/>
</dbReference>
<evidence type="ECO:0000256" key="5">
    <source>
        <dbReference type="ARBA" id="ARBA00023002"/>
    </source>
</evidence>
<feature type="binding site" evidence="7">
    <location>
        <position position="113"/>
    </location>
    <ligand>
        <name>Mn(2+)</name>
        <dbReference type="ChEBI" id="CHEBI:29035"/>
    </ligand>
</feature>
<dbReference type="PROSITE" id="PS00088">
    <property type="entry name" value="SOD_MN"/>
    <property type="match status" value="1"/>
</dbReference>